<gene>
    <name evidence="4" type="primary">pdxJ</name>
    <name evidence="6" type="ORF">A33O_06155</name>
</gene>
<dbReference type="SUPFAM" id="SSF63892">
    <property type="entry name" value="Pyridoxine 5'-phosphate synthase"/>
    <property type="match status" value="1"/>
</dbReference>
<keyword evidence="3 4" id="KW-0664">Pyridoxine biosynthesis</keyword>
<feature type="active site" description="Proton acceptor" evidence="4">
    <location>
        <position position="44"/>
    </location>
</feature>
<dbReference type="GO" id="GO:0008615">
    <property type="term" value="P:pyridoxine biosynthetic process"/>
    <property type="evidence" value="ECO:0007669"/>
    <property type="project" value="UniProtKB-UniRule"/>
</dbReference>
<comment type="catalytic activity">
    <reaction evidence="4">
        <text>3-amino-2-oxopropyl phosphate + 1-deoxy-D-xylulose 5-phosphate = pyridoxine 5'-phosphate + phosphate + 2 H2O + H(+)</text>
        <dbReference type="Rhea" id="RHEA:15265"/>
        <dbReference type="ChEBI" id="CHEBI:15377"/>
        <dbReference type="ChEBI" id="CHEBI:15378"/>
        <dbReference type="ChEBI" id="CHEBI:43474"/>
        <dbReference type="ChEBI" id="CHEBI:57279"/>
        <dbReference type="ChEBI" id="CHEBI:57792"/>
        <dbReference type="ChEBI" id="CHEBI:58589"/>
        <dbReference type="EC" id="2.6.99.2"/>
    </reaction>
</comment>
<feature type="binding site" evidence="4">
    <location>
        <position position="51"/>
    </location>
    <ligand>
        <name>1-deoxy-D-xylulose 5-phosphate</name>
        <dbReference type="ChEBI" id="CHEBI:57792"/>
    </ligand>
</feature>
<dbReference type="GO" id="GO:0005829">
    <property type="term" value="C:cytosol"/>
    <property type="evidence" value="ECO:0007669"/>
    <property type="project" value="TreeGrafter"/>
</dbReference>
<sequence length="270" mass="29172">MPAKLSVNLNAVAMLRNRRGLPWPSVTGFGRIALEAGACGLTVHPRPDQRHIRFSDVPEIRALLDDEFPDREFNIEGFPTEDFLMLVEENQPEQVTLVPDDPAQATSDHGWDFAGQGDFLKPIIARLKKQGFRVSLFADPDPDQVPAAAALGADRIELYTGPYGGCHDDSEKAAIELEKLGKTADAAAAHGLGVNAGHDLTVANLSALRAACRNSARFPSATGSPPMRWNTAWPKPCAASSAPARADLPPNRPQMVTALPRPLTRMDRVS</sequence>
<evidence type="ECO:0000256" key="1">
    <source>
        <dbReference type="ARBA" id="ARBA00022490"/>
    </source>
</evidence>
<feature type="binding site" evidence="4">
    <location>
        <position position="106"/>
    </location>
    <ligand>
        <name>1-deoxy-D-xylulose 5-phosphate</name>
        <dbReference type="ChEBI" id="CHEBI:57792"/>
    </ligand>
</feature>
<organism evidence="6 7">
    <name type="scientific">Nitratireductor aquibiodomus RA22</name>
    <dbReference type="NCBI Taxonomy" id="1189611"/>
    <lineage>
        <taxon>Bacteria</taxon>
        <taxon>Pseudomonadati</taxon>
        <taxon>Pseudomonadota</taxon>
        <taxon>Alphaproteobacteria</taxon>
        <taxon>Hyphomicrobiales</taxon>
        <taxon>Phyllobacteriaceae</taxon>
        <taxon>Nitratireductor</taxon>
    </lineage>
</organism>
<dbReference type="InterPro" id="IPR013785">
    <property type="entry name" value="Aldolase_TIM"/>
</dbReference>
<comment type="subunit">
    <text evidence="4">Homooctamer; tetramer of dimers.</text>
</comment>
<dbReference type="Pfam" id="PF03740">
    <property type="entry name" value="PdxJ"/>
    <property type="match status" value="1"/>
</dbReference>
<dbReference type="HAMAP" id="MF_00279">
    <property type="entry name" value="PdxJ"/>
    <property type="match status" value="1"/>
</dbReference>
<feature type="active site" description="Proton donor" evidence="4">
    <location>
        <position position="198"/>
    </location>
</feature>
<dbReference type="EC" id="2.6.99.2" evidence="4"/>
<feature type="region of interest" description="Disordered" evidence="5">
    <location>
        <begin position="217"/>
        <end position="270"/>
    </location>
</feature>
<dbReference type="STRING" id="204799.GCA_001696575_00423"/>
<name>I5C328_9HYPH</name>
<dbReference type="InterPro" id="IPR004569">
    <property type="entry name" value="PyrdxlP_synth_PdxJ"/>
</dbReference>
<feature type="binding site" evidence="4">
    <location>
        <position position="8"/>
    </location>
    <ligand>
        <name>3-amino-2-oxopropyl phosphate</name>
        <dbReference type="ChEBI" id="CHEBI:57279"/>
    </ligand>
</feature>
<protein>
    <recommendedName>
        <fullName evidence="4">Pyridoxine 5'-phosphate synthase</fullName>
        <shortName evidence="4">PNP synthase</shortName>
        <ecNumber evidence="4">2.6.99.2</ecNumber>
    </recommendedName>
</protein>
<accession>I5C328</accession>
<feature type="site" description="Transition state stabilizer" evidence="4">
    <location>
        <position position="157"/>
    </location>
</feature>
<feature type="binding site" evidence="4">
    <location>
        <position position="19"/>
    </location>
    <ligand>
        <name>3-amino-2-oxopropyl phosphate</name>
        <dbReference type="ChEBI" id="CHEBI:57279"/>
    </ligand>
</feature>
<comment type="caution">
    <text evidence="4">Lacks conserved residue(s) required for the propagation of feature annotation.</text>
</comment>
<dbReference type="CDD" id="cd00003">
    <property type="entry name" value="PNPsynthase"/>
    <property type="match status" value="1"/>
</dbReference>
<evidence type="ECO:0000256" key="5">
    <source>
        <dbReference type="SAM" id="MobiDB-lite"/>
    </source>
</evidence>
<evidence type="ECO:0000313" key="7">
    <source>
        <dbReference type="Proteomes" id="UP000004622"/>
    </source>
</evidence>
<keyword evidence="1 4" id="KW-0963">Cytoplasm</keyword>
<dbReference type="UniPathway" id="UPA00244">
    <property type="reaction ID" value="UER00313"/>
</dbReference>
<evidence type="ECO:0000256" key="4">
    <source>
        <dbReference type="HAMAP-Rule" id="MF_00279"/>
    </source>
</evidence>
<dbReference type="AlphaFoldDB" id="I5C328"/>
<dbReference type="EMBL" id="AJXZ01000013">
    <property type="protein sequence ID" value="EIM76230.1"/>
    <property type="molecule type" value="Genomic_DNA"/>
</dbReference>
<dbReference type="Proteomes" id="UP000004622">
    <property type="component" value="Unassembled WGS sequence"/>
</dbReference>
<evidence type="ECO:0000256" key="2">
    <source>
        <dbReference type="ARBA" id="ARBA00022679"/>
    </source>
</evidence>
<feature type="binding site" evidence="4">
    <location>
        <position position="199"/>
    </location>
    <ligand>
        <name>3-amino-2-oxopropyl phosphate</name>
        <dbReference type="ChEBI" id="CHEBI:57279"/>
    </ligand>
</feature>
<comment type="caution">
    <text evidence="6">The sequence shown here is derived from an EMBL/GenBank/DDBJ whole genome shotgun (WGS) entry which is preliminary data.</text>
</comment>
<dbReference type="NCBIfam" id="NF003626">
    <property type="entry name" value="PRK05265.1-4"/>
    <property type="match status" value="1"/>
</dbReference>
<comment type="function">
    <text evidence="4">Catalyzes the complicated ring closure reaction between the two acyclic compounds 1-deoxy-D-xylulose-5-phosphate (DXP) and 3-amino-2-oxopropyl phosphate (1-amino-acetone-3-phosphate or AAP) to form pyridoxine 5'-phosphate (PNP) and inorganic phosphate.</text>
</comment>
<feature type="active site" description="Proton acceptor" evidence="4">
    <location>
        <position position="76"/>
    </location>
</feature>
<feature type="binding site" evidence="4">
    <location>
        <position position="46"/>
    </location>
    <ligand>
        <name>1-deoxy-D-xylulose 5-phosphate</name>
        <dbReference type="ChEBI" id="CHEBI:57792"/>
    </ligand>
</feature>
<proteinExistence type="inferred from homology"/>
<keyword evidence="2 4" id="KW-0808">Transferase</keyword>
<evidence type="ECO:0000313" key="6">
    <source>
        <dbReference type="EMBL" id="EIM76230.1"/>
    </source>
</evidence>
<comment type="subcellular location">
    <subcellularLocation>
        <location evidence="4">Cytoplasm</location>
    </subcellularLocation>
</comment>
<dbReference type="PATRIC" id="fig|1189611.3.peg.1257"/>
<dbReference type="InterPro" id="IPR036130">
    <property type="entry name" value="Pyridoxine-5'_phos_synth"/>
</dbReference>
<dbReference type="PANTHER" id="PTHR30456:SF0">
    <property type="entry name" value="PYRIDOXINE 5'-PHOSPHATE SYNTHASE"/>
    <property type="match status" value="1"/>
</dbReference>
<evidence type="ECO:0000256" key="3">
    <source>
        <dbReference type="ARBA" id="ARBA00023096"/>
    </source>
</evidence>
<dbReference type="GO" id="GO:0033856">
    <property type="term" value="F:pyridoxine 5'-phosphate synthase activity"/>
    <property type="evidence" value="ECO:0007669"/>
    <property type="project" value="UniProtKB-EC"/>
</dbReference>
<reference evidence="6 7" key="1">
    <citation type="journal article" date="2012" name="J. Bacteriol.">
        <title>Genome Sequence of Nitratireductor aquibiodomus Strain RA22.</title>
        <authorList>
            <person name="Singh A."/>
            <person name="Jangir P.K."/>
            <person name="Kumari C."/>
            <person name="Sharma R."/>
        </authorList>
    </citation>
    <scope>NUCLEOTIDE SEQUENCE [LARGE SCALE GENOMIC DNA]</scope>
    <source>
        <strain evidence="6 7">RA22</strain>
    </source>
</reference>
<comment type="pathway">
    <text evidence="4">Cofactor biosynthesis; pyridoxine 5'-phosphate biosynthesis; pyridoxine 5'-phosphate from D-erythrose 4-phosphate: step 5/5.</text>
</comment>
<dbReference type="Gene3D" id="3.20.20.70">
    <property type="entry name" value="Aldolase class I"/>
    <property type="match status" value="1"/>
</dbReference>
<comment type="similarity">
    <text evidence="4">Belongs to the PNP synthase family.</text>
</comment>
<dbReference type="PANTHER" id="PTHR30456">
    <property type="entry name" value="PYRIDOXINE 5'-PHOSPHATE SYNTHASE"/>
    <property type="match status" value="1"/>
</dbReference>